<proteinExistence type="inferred from homology"/>
<evidence type="ECO:0000256" key="9">
    <source>
        <dbReference type="ARBA" id="ARBA00047960"/>
    </source>
</evidence>
<sequence>MVLTGVNSKALRKGSAEPPLAAGAFRVYNMRFCPWALRAMLYVAAKGIDAEVINLNVTDKAEWYFKKHYLGKAPAVEHNGKVVIESGFIPEYLDDAFPESRILPTDPFEKVQQKLLADRLTAVAHAVPNLFAVMRDHSLKDEKQPKVFEVLKMAEDLLVDEFYAGSTPGYPDYLSFPFFEKIWWATALNVVDLPKESFPGKEEYPKLTKWFDAMIKSDVVQSVTQPLEHGAAFMNAYATHQPMDYDLGLDD</sequence>
<dbReference type="InterPro" id="IPR050983">
    <property type="entry name" value="GST_Omega/HSP26"/>
</dbReference>
<dbReference type="GO" id="GO:0004364">
    <property type="term" value="F:glutathione transferase activity"/>
    <property type="evidence" value="ECO:0007669"/>
    <property type="project" value="UniProtKB-EC"/>
</dbReference>
<dbReference type="EnsemblMetazoa" id="CJA19019.1">
    <property type="protein sequence ID" value="CJA19019.1"/>
    <property type="gene ID" value="WBGene00138223"/>
</dbReference>
<dbReference type="Gene3D" id="3.40.30.10">
    <property type="entry name" value="Glutaredoxin"/>
    <property type="match status" value="1"/>
</dbReference>
<dbReference type="EC" id="2.5.1.18" evidence="3"/>
<dbReference type="SFLD" id="SFLDS00019">
    <property type="entry name" value="Glutathione_Transferase_(cytos"/>
    <property type="match status" value="1"/>
</dbReference>
<evidence type="ECO:0000256" key="10">
    <source>
        <dbReference type="ARBA" id="ARBA00048353"/>
    </source>
</evidence>
<reference evidence="14" key="2">
    <citation type="submission" date="2022-06" db="UniProtKB">
        <authorList>
            <consortium name="EnsemblMetazoa"/>
        </authorList>
    </citation>
    <scope>IDENTIFICATION</scope>
    <source>
        <strain evidence="14">DF5081</strain>
    </source>
</reference>
<evidence type="ECO:0000313" key="15">
    <source>
        <dbReference type="Proteomes" id="UP000005237"/>
    </source>
</evidence>
<dbReference type="InterPro" id="IPR004045">
    <property type="entry name" value="Glutathione_S-Trfase_N"/>
</dbReference>
<evidence type="ECO:0000256" key="6">
    <source>
        <dbReference type="ARBA" id="ARBA00023002"/>
    </source>
</evidence>
<dbReference type="InterPro" id="IPR005442">
    <property type="entry name" value="GST_omega"/>
</dbReference>
<dbReference type="EC" id="1.20.4.2" evidence="4"/>
<dbReference type="GO" id="GO:0006749">
    <property type="term" value="P:glutathione metabolic process"/>
    <property type="evidence" value="ECO:0007669"/>
    <property type="project" value="TreeGrafter"/>
</dbReference>
<comment type="similarity">
    <text evidence="1">Belongs to the GST superfamily. Omega family.</text>
</comment>
<reference evidence="15" key="1">
    <citation type="submission" date="2010-08" db="EMBL/GenBank/DDBJ databases">
        <authorList>
            <consortium name="Caenorhabditis japonica Sequencing Consortium"/>
            <person name="Wilson R.K."/>
        </authorList>
    </citation>
    <scope>NUCLEOTIDE SEQUENCE [LARGE SCALE GENOMIC DNA]</scope>
    <source>
        <strain evidence="15">DF5081</strain>
    </source>
</reference>
<dbReference type="Pfam" id="PF00043">
    <property type="entry name" value="GST_C"/>
    <property type="match status" value="1"/>
</dbReference>
<dbReference type="InterPro" id="IPR036282">
    <property type="entry name" value="Glutathione-S-Trfase_C_sf"/>
</dbReference>
<dbReference type="SUPFAM" id="SSF52833">
    <property type="entry name" value="Thioredoxin-like"/>
    <property type="match status" value="1"/>
</dbReference>
<evidence type="ECO:0000256" key="2">
    <source>
        <dbReference type="ARBA" id="ARBA00012436"/>
    </source>
</evidence>
<dbReference type="GO" id="GO:0045174">
    <property type="term" value="F:glutathione dehydrogenase (ascorbate) activity"/>
    <property type="evidence" value="ECO:0007669"/>
    <property type="project" value="UniProtKB-EC"/>
</dbReference>
<dbReference type="Proteomes" id="UP000005237">
    <property type="component" value="Unassembled WGS sequence"/>
</dbReference>
<dbReference type="InterPro" id="IPR036249">
    <property type="entry name" value="Thioredoxin-like_sf"/>
</dbReference>
<feature type="domain" description="GST N-terminal" evidence="12">
    <location>
        <begin position="21"/>
        <end position="101"/>
    </location>
</feature>
<dbReference type="PANTHER" id="PTHR43968:SF6">
    <property type="entry name" value="GLUTATHIONE S-TRANSFERASE OMEGA"/>
    <property type="match status" value="1"/>
</dbReference>
<keyword evidence="6" id="KW-0560">Oxidoreductase</keyword>
<comment type="catalytic activity">
    <reaction evidence="10">
        <text>methylarsonate + 2 glutathione + H(+) = methylarsonous acid + glutathione disulfide + H2O</text>
        <dbReference type="Rhea" id="RHEA:15969"/>
        <dbReference type="ChEBI" id="CHEBI:15377"/>
        <dbReference type="ChEBI" id="CHEBI:15378"/>
        <dbReference type="ChEBI" id="CHEBI:17826"/>
        <dbReference type="ChEBI" id="CHEBI:33409"/>
        <dbReference type="ChEBI" id="CHEBI:57925"/>
        <dbReference type="ChEBI" id="CHEBI:58297"/>
        <dbReference type="EC" id="1.20.4.2"/>
    </reaction>
</comment>
<evidence type="ECO:0000256" key="1">
    <source>
        <dbReference type="ARBA" id="ARBA00011067"/>
    </source>
</evidence>
<evidence type="ECO:0000256" key="4">
    <source>
        <dbReference type="ARBA" id="ARBA00013060"/>
    </source>
</evidence>
<evidence type="ECO:0000313" key="14">
    <source>
        <dbReference type="EnsemblMetazoa" id="CJA19019.1"/>
    </source>
</evidence>
<dbReference type="FunFam" id="3.40.30.10:FF:000123">
    <property type="entry name" value="Glutathione transferase o1"/>
    <property type="match status" value="1"/>
</dbReference>
<evidence type="ECO:0000256" key="3">
    <source>
        <dbReference type="ARBA" id="ARBA00012452"/>
    </source>
</evidence>
<dbReference type="InterPro" id="IPR004046">
    <property type="entry name" value="GST_C"/>
</dbReference>
<comment type="catalytic activity">
    <reaction evidence="11">
        <text>L-dehydroascorbate + 2 glutathione = glutathione disulfide + L-ascorbate</text>
        <dbReference type="Rhea" id="RHEA:24424"/>
        <dbReference type="ChEBI" id="CHEBI:38290"/>
        <dbReference type="ChEBI" id="CHEBI:57925"/>
        <dbReference type="ChEBI" id="CHEBI:58297"/>
        <dbReference type="ChEBI" id="CHEBI:58539"/>
        <dbReference type="EC" id="1.8.5.1"/>
    </reaction>
</comment>
<dbReference type="SUPFAM" id="SSF47616">
    <property type="entry name" value="GST C-terminal domain-like"/>
    <property type="match status" value="1"/>
</dbReference>
<evidence type="ECO:0000259" key="13">
    <source>
        <dbReference type="PROSITE" id="PS50405"/>
    </source>
</evidence>
<dbReference type="GO" id="GO:0005737">
    <property type="term" value="C:cytoplasm"/>
    <property type="evidence" value="ECO:0007669"/>
    <property type="project" value="InterPro"/>
</dbReference>
<dbReference type="Pfam" id="PF02798">
    <property type="entry name" value="GST_N"/>
    <property type="match status" value="1"/>
</dbReference>
<evidence type="ECO:0000259" key="12">
    <source>
        <dbReference type="PROSITE" id="PS50404"/>
    </source>
</evidence>
<protein>
    <recommendedName>
        <fullName evidence="7">Glutathione-dependent dehydroascorbate reductase</fullName>
        <ecNumber evidence="4">1.20.4.2</ecNumber>
        <ecNumber evidence="2">1.8.5.1</ecNumber>
        <ecNumber evidence="3">2.5.1.18</ecNumber>
    </recommendedName>
    <alternativeName>
        <fullName evidence="8">Monomethylarsonic acid reductase</fullName>
    </alternativeName>
</protein>
<dbReference type="AlphaFoldDB" id="A0A8R1E2G6"/>
<dbReference type="FunFam" id="1.20.1050.10:FF:000009">
    <property type="entry name" value="Glutathione S-transferase omega-1"/>
    <property type="match status" value="1"/>
</dbReference>
<dbReference type="CDD" id="cd03055">
    <property type="entry name" value="GST_N_Omega"/>
    <property type="match status" value="1"/>
</dbReference>
<dbReference type="EC" id="1.8.5.1" evidence="2"/>
<evidence type="ECO:0000256" key="5">
    <source>
        <dbReference type="ARBA" id="ARBA00022679"/>
    </source>
</evidence>
<evidence type="ECO:0000256" key="7">
    <source>
        <dbReference type="ARBA" id="ARBA00032186"/>
    </source>
</evidence>
<dbReference type="PROSITE" id="PS50404">
    <property type="entry name" value="GST_NTER"/>
    <property type="match status" value="1"/>
</dbReference>
<evidence type="ECO:0000256" key="11">
    <source>
        <dbReference type="ARBA" id="ARBA00049544"/>
    </source>
</evidence>
<dbReference type="SFLD" id="SFLDG00358">
    <property type="entry name" value="Main_(cytGST)"/>
    <property type="match status" value="1"/>
</dbReference>
<dbReference type="PROSITE" id="PS50405">
    <property type="entry name" value="GST_CTER"/>
    <property type="match status" value="1"/>
</dbReference>
<keyword evidence="5" id="KW-0808">Transferase</keyword>
<accession>A0A8R1E2G6</accession>
<evidence type="ECO:0000256" key="8">
    <source>
        <dbReference type="ARBA" id="ARBA00032681"/>
    </source>
</evidence>
<feature type="domain" description="GST C-terminal" evidence="13">
    <location>
        <begin position="106"/>
        <end position="233"/>
    </location>
</feature>
<dbReference type="PANTHER" id="PTHR43968">
    <property type="match status" value="1"/>
</dbReference>
<dbReference type="InterPro" id="IPR040079">
    <property type="entry name" value="Glutathione_S-Trfase"/>
</dbReference>
<name>A0A8R1E2G6_CAEJA</name>
<dbReference type="GO" id="GO:0050610">
    <property type="term" value="F:methylarsonate reductase activity"/>
    <property type="evidence" value="ECO:0007669"/>
    <property type="project" value="UniProtKB-EC"/>
</dbReference>
<dbReference type="PRINTS" id="PR01625">
    <property type="entry name" value="GSTRNSFRASEO"/>
</dbReference>
<comment type="catalytic activity">
    <reaction evidence="9">
        <text>RX + glutathione = an S-substituted glutathione + a halide anion + H(+)</text>
        <dbReference type="Rhea" id="RHEA:16437"/>
        <dbReference type="ChEBI" id="CHEBI:15378"/>
        <dbReference type="ChEBI" id="CHEBI:16042"/>
        <dbReference type="ChEBI" id="CHEBI:17792"/>
        <dbReference type="ChEBI" id="CHEBI:57925"/>
        <dbReference type="ChEBI" id="CHEBI:90779"/>
        <dbReference type="EC" id="2.5.1.18"/>
    </reaction>
</comment>
<dbReference type="OMA" id="WYTDYSP"/>
<organism evidence="14 15">
    <name type="scientific">Caenorhabditis japonica</name>
    <dbReference type="NCBI Taxonomy" id="281687"/>
    <lineage>
        <taxon>Eukaryota</taxon>
        <taxon>Metazoa</taxon>
        <taxon>Ecdysozoa</taxon>
        <taxon>Nematoda</taxon>
        <taxon>Chromadorea</taxon>
        <taxon>Rhabditida</taxon>
        <taxon>Rhabditina</taxon>
        <taxon>Rhabditomorpha</taxon>
        <taxon>Rhabditoidea</taxon>
        <taxon>Rhabditidae</taxon>
        <taxon>Peloderinae</taxon>
        <taxon>Caenorhabditis</taxon>
    </lineage>
</organism>
<dbReference type="InterPro" id="IPR010987">
    <property type="entry name" value="Glutathione-S-Trfase_C-like"/>
</dbReference>
<keyword evidence="15" id="KW-1185">Reference proteome</keyword>
<dbReference type="Gene3D" id="1.20.1050.10">
    <property type="match status" value="1"/>
</dbReference>